<evidence type="ECO:0008006" key="3">
    <source>
        <dbReference type="Google" id="ProtNLM"/>
    </source>
</evidence>
<proteinExistence type="predicted"/>
<dbReference type="Pfam" id="PF14103">
    <property type="entry name" value="DUF4276"/>
    <property type="match status" value="1"/>
</dbReference>
<keyword evidence="2" id="KW-1185">Reference proteome</keyword>
<accession>A0A917JCQ4</accession>
<dbReference type="InterPro" id="IPR025455">
    <property type="entry name" value="DUF4276"/>
</dbReference>
<organism evidence="1 2">
    <name type="scientific">Mucilaginibacter galii</name>
    <dbReference type="NCBI Taxonomy" id="2005073"/>
    <lineage>
        <taxon>Bacteria</taxon>
        <taxon>Pseudomonadati</taxon>
        <taxon>Bacteroidota</taxon>
        <taxon>Sphingobacteriia</taxon>
        <taxon>Sphingobacteriales</taxon>
        <taxon>Sphingobacteriaceae</taxon>
        <taxon>Mucilaginibacter</taxon>
    </lineage>
</organism>
<comment type="caution">
    <text evidence="1">The sequence shown here is derived from an EMBL/GenBank/DDBJ whole genome shotgun (WGS) entry which is preliminary data.</text>
</comment>
<dbReference type="AlphaFoldDB" id="A0A917JCQ4"/>
<sequence>MIRVGLVGEDPNDTASIKHLLEKKYSNKVKFLPLARRIRGDQLESAKLRKSLPIEFTENKCSFVIYIRDLDAFESQSAKVQERKRWFKSLDSVINNKGILLLNIWELEALILGDIDTFNSIYKINHKFSSNPMLQDKPKELLKRITSHTNKQYKEAHCPELFKLLDIDKIEKSCLCFKNFIADFEKKLKKP</sequence>
<reference evidence="1" key="2">
    <citation type="submission" date="2020-09" db="EMBL/GenBank/DDBJ databases">
        <authorList>
            <person name="Sun Q."/>
            <person name="Sedlacek I."/>
        </authorList>
    </citation>
    <scope>NUCLEOTIDE SEQUENCE</scope>
    <source>
        <strain evidence="1">CCM 8711</strain>
    </source>
</reference>
<dbReference type="Proteomes" id="UP000662074">
    <property type="component" value="Unassembled WGS sequence"/>
</dbReference>
<evidence type="ECO:0000313" key="2">
    <source>
        <dbReference type="Proteomes" id="UP000662074"/>
    </source>
</evidence>
<evidence type="ECO:0000313" key="1">
    <source>
        <dbReference type="EMBL" id="GGI51314.1"/>
    </source>
</evidence>
<name>A0A917JCQ4_9SPHI</name>
<gene>
    <name evidence="1" type="ORF">GCM10011425_25260</name>
</gene>
<protein>
    <recommendedName>
        <fullName evidence="3">DUF4276 family protein</fullName>
    </recommendedName>
</protein>
<reference evidence="1" key="1">
    <citation type="journal article" date="2014" name="Int. J. Syst. Evol. Microbiol.">
        <title>Complete genome sequence of Corynebacterium casei LMG S-19264T (=DSM 44701T), isolated from a smear-ripened cheese.</title>
        <authorList>
            <consortium name="US DOE Joint Genome Institute (JGI-PGF)"/>
            <person name="Walter F."/>
            <person name="Albersmeier A."/>
            <person name="Kalinowski J."/>
            <person name="Ruckert C."/>
        </authorList>
    </citation>
    <scope>NUCLEOTIDE SEQUENCE</scope>
    <source>
        <strain evidence="1">CCM 8711</strain>
    </source>
</reference>
<dbReference type="RefSeq" id="WP_188417277.1">
    <property type="nucleotide sequence ID" value="NZ_BMDO01000006.1"/>
</dbReference>
<dbReference type="EMBL" id="BMDO01000006">
    <property type="protein sequence ID" value="GGI51314.1"/>
    <property type="molecule type" value="Genomic_DNA"/>
</dbReference>